<dbReference type="EMBL" id="BNAV01000011">
    <property type="protein sequence ID" value="GHF75971.1"/>
    <property type="molecule type" value="Genomic_DNA"/>
</dbReference>
<sequence length="81" mass="8979">MGYIGALLAVFVALVRDLAIPHGDETRSCAFRGTTPLARALRGPLVRRLSRAAPVRFYWGVSPFFRKLPGDGRIDACYWKG</sequence>
<dbReference type="Proteomes" id="UP000658656">
    <property type="component" value="Unassembled WGS sequence"/>
</dbReference>
<evidence type="ECO:0000313" key="1">
    <source>
        <dbReference type="EMBL" id="GHF75971.1"/>
    </source>
</evidence>
<organism evidence="1 2">
    <name type="scientific">Amycolatopsis bartoniae</name>
    <dbReference type="NCBI Taxonomy" id="941986"/>
    <lineage>
        <taxon>Bacteria</taxon>
        <taxon>Bacillati</taxon>
        <taxon>Actinomycetota</taxon>
        <taxon>Actinomycetes</taxon>
        <taxon>Pseudonocardiales</taxon>
        <taxon>Pseudonocardiaceae</taxon>
        <taxon>Amycolatopsis</taxon>
    </lineage>
</organism>
<keyword evidence="2" id="KW-1185">Reference proteome</keyword>
<protein>
    <submittedName>
        <fullName evidence="1">Uncharacterized protein</fullName>
    </submittedName>
</protein>
<proteinExistence type="predicted"/>
<accession>A0A8H9IY06</accession>
<reference evidence="1" key="1">
    <citation type="journal article" date="2014" name="Int. J. Syst. Evol. Microbiol.">
        <title>Complete genome sequence of Corynebacterium casei LMG S-19264T (=DSM 44701T), isolated from a smear-ripened cheese.</title>
        <authorList>
            <consortium name="US DOE Joint Genome Institute (JGI-PGF)"/>
            <person name="Walter F."/>
            <person name="Albersmeier A."/>
            <person name="Kalinowski J."/>
            <person name="Ruckert C."/>
        </authorList>
    </citation>
    <scope>NUCLEOTIDE SEQUENCE</scope>
    <source>
        <strain evidence="1">CGMCC 4.7679</strain>
    </source>
</reference>
<dbReference type="AlphaFoldDB" id="A0A8H9IY06"/>
<evidence type="ECO:0000313" key="2">
    <source>
        <dbReference type="Proteomes" id="UP000658656"/>
    </source>
</evidence>
<reference evidence="1" key="2">
    <citation type="submission" date="2020-09" db="EMBL/GenBank/DDBJ databases">
        <authorList>
            <person name="Sun Q."/>
            <person name="Zhou Y."/>
        </authorList>
    </citation>
    <scope>NUCLEOTIDE SEQUENCE</scope>
    <source>
        <strain evidence="1">CGMCC 4.7679</strain>
    </source>
</reference>
<gene>
    <name evidence="1" type="ORF">GCM10017566_57280</name>
</gene>
<comment type="caution">
    <text evidence="1">The sequence shown here is derived from an EMBL/GenBank/DDBJ whole genome shotgun (WGS) entry which is preliminary data.</text>
</comment>
<name>A0A8H9IY06_9PSEU</name>